<feature type="compositionally biased region" description="Polar residues" evidence="1">
    <location>
        <begin position="85"/>
        <end position="97"/>
    </location>
</feature>
<feature type="region of interest" description="Disordered" evidence="1">
    <location>
        <begin position="83"/>
        <end position="510"/>
    </location>
</feature>
<dbReference type="GO" id="GO:0031072">
    <property type="term" value="F:heat shock protein binding"/>
    <property type="evidence" value="ECO:0007669"/>
    <property type="project" value="TreeGrafter"/>
</dbReference>
<dbReference type="PANTHER" id="PTHR44144">
    <property type="entry name" value="DNAJ HOMOLOG SUBFAMILY C MEMBER 9"/>
    <property type="match status" value="1"/>
</dbReference>
<sequence length="589" mass="68261">MSTLPPDPYKILEVSKDAQLPEIRSAHRKLVLKCHPDKVQDPKLKAEKQNEFQRVQQAYELLSNETERSRYDDRVKLQELRDSMSKLNTHARSPSATRRQEPVYYDVKHASPRPSTYAKAGPYGRTPPRSYEDDISSSARFDETARYARKTASYERYDKYKEEKSSSRREDERRRRDKEKEKEWTREAAKEKERERERAERDARKIEKQQAKLREERDRMERERRREEKEEKKKAEKERERIRERDRKIAAEDKKSRHKEAYVEVSPDEHEDDYPAGPKSDKKSSSSRKLEEPDSSPATEKTSEKIEFAMRYLSRSNGGKPPVLGRSQTYHEQSFARHIQPSAPTPPPATAAPYPPPPPPADLPDITVEEDMARRSSARPSGRRTSYDTPRLPKEKSYKKATSREPEPIVVDAGSPGTRAMPAFHKSHTMPSERGPPPPLGRSQTESRSSRPVGPGITRAETFHPGAESGRGRNRMGPTYSDEDSEDDRERHYRRSRGTVAPETMGIPRTTRYAIKREPDETTRIYKKSGYAMPKISTRTDRASYYTHDQYEDESPQYFGSVNYAQQVDPHEVKWSSVPHSAHRGEVYT</sequence>
<evidence type="ECO:0000259" key="2">
    <source>
        <dbReference type="PROSITE" id="PS50076"/>
    </source>
</evidence>
<dbReference type="SMART" id="SM00271">
    <property type="entry name" value="DnaJ"/>
    <property type="match status" value="1"/>
</dbReference>
<dbReference type="PROSITE" id="PS50076">
    <property type="entry name" value="DNAJ_2"/>
    <property type="match status" value="1"/>
</dbReference>
<evidence type="ECO:0000313" key="3">
    <source>
        <dbReference type="EMBL" id="CAJ2508285.1"/>
    </source>
</evidence>
<dbReference type="InterPro" id="IPR018253">
    <property type="entry name" value="DnaJ_domain_CS"/>
</dbReference>
<evidence type="ECO:0000313" key="4">
    <source>
        <dbReference type="Proteomes" id="UP001295740"/>
    </source>
</evidence>
<comment type="caution">
    <text evidence="3">The sequence shown here is derived from an EMBL/GenBank/DDBJ whole genome shotgun (WGS) entry which is preliminary data.</text>
</comment>
<protein>
    <submittedName>
        <fullName evidence="3">Uu.00g094710.m01.CDS01</fullName>
    </submittedName>
</protein>
<dbReference type="EMBL" id="CAUWAG010000010">
    <property type="protein sequence ID" value="CAJ2508285.1"/>
    <property type="molecule type" value="Genomic_DNA"/>
</dbReference>
<dbReference type="AlphaFoldDB" id="A0AAI8VNQ7"/>
<dbReference type="InterPro" id="IPR052594">
    <property type="entry name" value="J_domain-containing_protein"/>
</dbReference>
<gene>
    <name evidence="3" type="ORF">KHLLAP_LOCUS8753</name>
</gene>
<feature type="compositionally biased region" description="Pro residues" evidence="1">
    <location>
        <begin position="343"/>
        <end position="362"/>
    </location>
</feature>
<feature type="compositionally biased region" description="Basic and acidic residues" evidence="1">
    <location>
        <begin position="391"/>
        <end position="407"/>
    </location>
</feature>
<proteinExistence type="predicted"/>
<dbReference type="CDD" id="cd06257">
    <property type="entry name" value="DnaJ"/>
    <property type="match status" value="1"/>
</dbReference>
<accession>A0AAI8VNQ7</accession>
<feature type="compositionally biased region" description="Basic and acidic residues" evidence="1">
    <location>
        <begin position="279"/>
        <end position="292"/>
    </location>
</feature>
<dbReference type="GO" id="GO:0005634">
    <property type="term" value="C:nucleus"/>
    <property type="evidence" value="ECO:0007669"/>
    <property type="project" value="TreeGrafter"/>
</dbReference>
<keyword evidence="4" id="KW-1185">Reference proteome</keyword>
<dbReference type="PRINTS" id="PR00625">
    <property type="entry name" value="JDOMAIN"/>
</dbReference>
<dbReference type="Proteomes" id="UP001295740">
    <property type="component" value="Unassembled WGS sequence"/>
</dbReference>
<dbReference type="FunFam" id="1.10.287.110:FF:000073">
    <property type="entry name" value="DnaJ domain protein"/>
    <property type="match status" value="1"/>
</dbReference>
<dbReference type="PROSITE" id="PS00636">
    <property type="entry name" value="DNAJ_1"/>
    <property type="match status" value="1"/>
</dbReference>
<dbReference type="SUPFAM" id="SSF46565">
    <property type="entry name" value="Chaperone J-domain"/>
    <property type="match status" value="1"/>
</dbReference>
<dbReference type="InterPro" id="IPR001623">
    <property type="entry name" value="DnaJ_domain"/>
</dbReference>
<dbReference type="Gene3D" id="1.10.287.110">
    <property type="entry name" value="DnaJ domain"/>
    <property type="match status" value="1"/>
</dbReference>
<evidence type="ECO:0000256" key="1">
    <source>
        <dbReference type="SAM" id="MobiDB-lite"/>
    </source>
</evidence>
<feature type="compositionally biased region" description="Basic and acidic residues" evidence="1">
    <location>
        <begin position="98"/>
        <end position="109"/>
    </location>
</feature>
<feature type="domain" description="J" evidence="2">
    <location>
        <begin position="7"/>
        <end position="75"/>
    </location>
</feature>
<name>A0AAI8VNQ7_9PEZI</name>
<reference evidence="3" key="1">
    <citation type="submission" date="2023-10" db="EMBL/GenBank/DDBJ databases">
        <authorList>
            <person name="Hackl T."/>
        </authorList>
    </citation>
    <scope>NUCLEOTIDE SEQUENCE</scope>
</reference>
<dbReference type="PANTHER" id="PTHR44144:SF1">
    <property type="entry name" value="DNAJ HOMOLOG SUBFAMILY C MEMBER 9"/>
    <property type="match status" value="1"/>
</dbReference>
<feature type="compositionally biased region" description="Basic and acidic residues" evidence="1">
    <location>
        <begin position="140"/>
        <end position="262"/>
    </location>
</feature>
<dbReference type="Pfam" id="PF00226">
    <property type="entry name" value="DnaJ"/>
    <property type="match status" value="1"/>
</dbReference>
<dbReference type="GO" id="GO:0005737">
    <property type="term" value="C:cytoplasm"/>
    <property type="evidence" value="ECO:0007669"/>
    <property type="project" value="TreeGrafter"/>
</dbReference>
<dbReference type="InterPro" id="IPR036869">
    <property type="entry name" value="J_dom_sf"/>
</dbReference>
<organism evidence="3 4">
    <name type="scientific">Anthostomella pinea</name>
    <dbReference type="NCBI Taxonomy" id="933095"/>
    <lineage>
        <taxon>Eukaryota</taxon>
        <taxon>Fungi</taxon>
        <taxon>Dikarya</taxon>
        <taxon>Ascomycota</taxon>
        <taxon>Pezizomycotina</taxon>
        <taxon>Sordariomycetes</taxon>
        <taxon>Xylariomycetidae</taxon>
        <taxon>Xylariales</taxon>
        <taxon>Xylariaceae</taxon>
        <taxon>Anthostomella</taxon>
    </lineage>
</organism>